<organism evidence="9 10">
    <name type="scientific">Roseobacter ponti</name>
    <dbReference type="NCBI Taxonomy" id="1891787"/>
    <lineage>
        <taxon>Bacteria</taxon>
        <taxon>Pseudomonadati</taxon>
        <taxon>Pseudomonadota</taxon>
        <taxon>Alphaproteobacteria</taxon>
        <taxon>Rhodobacterales</taxon>
        <taxon>Roseobacteraceae</taxon>
        <taxon>Roseobacter</taxon>
    </lineage>
</organism>
<feature type="domain" description="Type II secretion system protein GspF" evidence="7">
    <location>
        <begin position="177"/>
        <end position="300"/>
    </location>
</feature>
<dbReference type="InterPro" id="IPR045824">
    <property type="entry name" value="T2SS_TadB-like_N"/>
</dbReference>
<name>A0A858SVX5_9RHOB</name>
<evidence type="ECO:0000259" key="7">
    <source>
        <dbReference type="Pfam" id="PF00482"/>
    </source>
</evidence>
<feature type="domain" description="Type II secretion system protein TadB-like N-terminal" evidence="8">
    <location>
        <begin position="29"/>
        <end position="149"/>
    </location>
</feature>
<evidence type="ECO:0000256" key="5">
    <source>
        <dbReference type="ARBA" id="ARBA00023136"/>
    </source>
</evidence>
<sequence length="344" mass="37485">MLIDLSFLGIEPFSVNPYFLADMMSGETLNVQMMMYVGIFVGVLTTFEGMRQLMSRGENRTEAKSRRMQMMDAGKSTEEILAILKPQAKRGILGRLPIVGDLPTALTKAGMTISPSLFVMCCLTGVLVFGATISMVFGPLIGVTVGVVLFGVFPLLLVKSACQKRMEHFVRQLPDALELMARGLRVGHPLNTTIRSVANEMSDPVASEFGIVMDQIAYGDDLPDAFAEMADRIDLEDVRYLSVSIGIQHGSGGDLAAILATLSRVIRNRLSMRRRIKAISSEGRMSAYILSVIPVAIFLFTSIGSPDYYGGVMDEPLFVPVAITVVLLVVANAVALHKLVNFRI</sequence>
<dbReference type="InterPro" id="IPR042094">
    <property type="entry name" value="T2SS_GspF_sf"/>
</dbReference>
<evidence type="ECO:0000256" key="3">
    <source>
        <dbReference type="ARBA" id="ARBA00022692"/>
    </source>
</evidence>
<dbReference type="KEGG" id="rpon:G3256_11835"/>
<feature type="transmembrane region" description="Helical" evidence="6">
    <location>
        <begin position="143"/>
        <end position="162"/>
    </location>
</feature>
<proteinExistence type="predicted"/>
<dbReference type="RefSeq" id="WP_169641021.1">
    <property type="nucleotide sequence ID" value="NZ_CP048788.1"/>
</dbReference>
<keyword evidence="10" id="KW-1185">Reference proteome</keyword>
<keyword evidence="3 6" id="KW-0812">Transmembrane</keyword>
<feature type="transmembrane region" description="Helical" evidence="6">
    <location>
        <begin position="33"/>
        <end position="50"/>
    </location>
</feature>
<evidence type="ECO:0000313" key="10">
    <source>
        <dbReference type="Proteomes" id="UP000503308"/>
    </source>
</evidence>
<evidence type="ECO:0000256" key="1">
    <source>
        <dbReference type="ARBA" id="ARBA00004651"/>
    </source>
</evidence>
<dbReference type="PANTHER" id="PTHR35007">
    <property type="entry name" value="INTEGRAL MEMBRANE PROTEIN-RELATED"/>
    <property type="match status" value="1"/>
</dbReference>
<feature type="transmembrane region" description="Helical" evidence="6">
    <location>
        <begin position="285"/>
        <end position="305"/>
    </location>
</feature>
<protein>
    <submittedName>
        <fullName evidence="9">Type II secretion system F family protein</fullName>
    </submittedName>
</protein>
<evidence type="ECO:0000256" key="4">
    <source>
        <dbReference type="ARBA" id="ARBA00022989"/>
    </source>
</evidence>
<dbReference type="Pfam" id="PF00482">
    <property type="entry name" value="T2SSF"/>
    <property type="match status" value="1"/>
</dbReference>
<evidence type="ECO:0000259" key="8">
    <source>
        <dbReference type="Pfam" id="PF19360"/>
    </source>
</evidence>
<accession>A0A858SVX5</accession>
<evidence type="ECO:0000256" key="6">
    <source>
        <dbReference type="SAM" id="Phobius"/>
    </source>
</evidence>
<evidence type="ECO:0000256" key="2">
    <source>
        <dbReference type="ARBA" id="ARBA00022475"/>
    </source>
</evidence>
<reference evidence="9 10" key="1">
    <citation type="submission" date="2020-02" db="EMBL/GenBank/DDBJ databases">
        <title>Genome sequence of Roseobacter ponti.</title>
        <authorList>
            <person name="Hollensteiner J."/>
            <person name="Schneider D."/>
            <person name="Poehlein A."/>
            <person name="Daniel R."/>
        </authorList>
    </citation>
    <scope>NUCLEOTIDE SEQUENCE [LARGE SCALE GENOMIC DNA]</scope>
    <source>
        <strain evidence="9 10">DSM 106830</strain>
    </source>
</reference>
<dbReference type="PANTHER" id="PTHR35007:SF1">
    <property type="entry name" value="PILUS ASSEMBLY PROTEIN"/>
    <property type="match status" value="1"/>
</dbReference>
<gene>
    <name evidence="9" type="ORF">G3256_11835</name>
</gene>
<dbReference type="Pfam" id="PF19360">
    <property type="entry name" value="TadB_TadC_N"/>
    <property type="match status" value="1"/>
</dbReference>
<dbReference type="AlphaFoldDB" id="A0A858SVX5"/>
<dbReference type="GO" id="GO:0005886">
    <property type="term" value="C:plasma membrane"/>
    <property type="evidence" value="ECO:0007669"/>
    <property type="project" value="UniProtKB-SubCell"/>
</dbReference>
<dbReference type="Gene3D" id="1.20.81.30">
    <property type="entry name" value="Type II secretion system (T2SS), domain F"/>
    <property type="match status" value="1"/>
</dbReference>
<dbReference type="EMBL" id="CP048788">
    <property type="protein sequence ID" value="QJF51803.1"/>
    <property type="molecule type" value="Genomic_DNA"/>
</dbReference>
<feature type="transmembrane region" description="Helical" evidence="6">
    <location>
        <begin position="117"/>
        <end position="137"/>
    </location>
</feature>
<feature type="transmembrane region" description="Helical" evidence="6">
    <location>
        <begin position="317"/>
        <end position="336"/>
    </location>
</feature>
<comment type="subcellular location">
    <subcellularLocation>
        <location evidence="1">Cell membrane</location>
        <topology evidence="1">Multi-pass membrane protein</topology>
    </subcellularLocation>
</comment>
<dbReference type="Proteomes" id="UP000503308">
    <property type="component" value="Chromosome"/>
</dbReference>
<keyword evidence="4 6" id="KW-1133">Transmembrane helix</keyword>
<keyword evidence="2" id="KW-1003">Cell membrane</keyword>
<dbReference type="InterPro" id="IPR018076">
    <property type="entry name" value="T2SS_GspF_dom"/>
</dbReference>
<keyword evidence="5 6" id="KW-0472">Membrane</keyword>
<evidence type="ECO:0000313" key="9">
    <source>
        <dbReference type="EMBL" id="QJF51803.1"/>
    </source>
</evidence>